<reference evidence="1" key="1">
    <citation type="submission" date="2020-08" db="EMBL/GenBank/DDBJ databases">
        <title>Multicomponent nature underlies the extraordinary mechanical properties of spider dragline silk.</title>
        <authorList>
            <person name="Kono N."/>
            <person name="Nakamura H."/>
            <person name="Mori M."/>
            <person name="Yoshida Y."/>
            <person name="Ohtoshi R."/>
            <person name="Malay A.D."/>
            <person name="Moran D.A.P."/>
            <person name="Tomita M."/>
            <person name="Numata K."/>
            <person name="Arakawa K."/>
        </authorList>
    </citation>
    <scope>NUCLEOTIDE SEQUENCE</scope>
</reference>
<dbReference type="EMBL" id="BMAW01027736">
    <property type="protein sequence ID" value="GFU03681.1"/>
    <property type="molecule type" value="Genomic_DNA"/>
</dbReference>
<accession>A0A8X6Q9X8</accession>
<proteinExistence type="predicted"/>
<dbReference type="OrthoDB" id="10403494at2759"/>
<evidence type="ECO:0000313" key="1">
    <source>
        <dbReference type="EMBL" id="GFU03681.1"/>
    </source>
</evidence>
<dbReference type="AlphaFoldDB" id="A0A8X6Q9X8"/>
<protein>
    <submittedName>
        <fullName evidence="1">Uncharacterized protein</fullName>
    </submittedName>
</protein>
<comment type="caution">
    <text evidence="1">The sequence shown here is derived from an EMBL/GenBank/DDBJ whole genome shotgun (WGS) entry which is preliminary data.</text>
</comment>
<dbReference type="Proteomes" id="UP000887013">
    <property type="component" value="Unassembled WGS sequence"/>
</dbReference>
<sequence length="87" mass="9771">MLCAKPPIRRCHKPAVLSVKPRMSVSARQKGACARLPGPYPSLYPRRRIPGIRFRRPVRRGTPLLSPPLHVRLGLVEMAGRTVLHSM</sequence>
<gene>
    <name evidence="1" type="ORF">NPIL_78571</name>
</gene>
<evidence type="ECO:0000313" key="2">
    <source>
        <dbReference type="Proteomes" id="UP000887013"/>
    </source>
</evidence>
<name>A0A8X6Q9X8_NEPPI</name>
<organism evidence="1 2">
    <name type="scientific">Nephila pilipes</name>
    <name type="common">Giant wood spider</name>
    <name type="synonym">Nephila maculata</name>
    <dbReference type="NCBI Taxonomy" id="299642"/>
    <lineage>
        <taxon>Eukaryota</taxon>
        <taxon>Metazoa</taxon>
        <taxon>Ecdysozoa</taxon>
        <taxon>Arthropoda</taxon>
        <taxon>Chelicerata</taxon>
        <taxon>Arachnida</taxon>
        <taxon>Araneae</taxon>
        <taxon>Araneomorphae</taxon>
        <taxon>Entelegynae</taxon>
        <taxon>Araneoidea</taxon>
        <taxon>Nephilidae</taxon>
        <taxon>Nephila</taxon>
    </lineage>
</organism>
<keyword evidence="2" id="KW-1185">Reference proteome</keyword>